<keyword evidence="3 6" id="KW-0812">Transmembrane</keyword>
<feature type="transmembrane region" description="Helical" evidence="6">
    <location>
        <begin position="278"/>
        <end position="296"/>
    </location>
</feature>
<feature type="transmembrane region" description="Helical" evidence="6">
    <location>
        <begin position="214"/>
        <end position="236"/>
    </location>
</feature>
<protein>
    <submittedName>
        <fullName evidence="7">Sporulation integral membrane protein YtvI</fullName>
    </submittedName>
</protein>
<organism evidence="7 8">
    <name type="scientific">Metaclostridioides mangenotii</name>
    <dbReference type="NCBI Taxonomy" id="1540"/>
    <lineage>
        <taxon>Bacteria</taxon>
        <taxon>Bacillati</taxon>
        <taxon>Bacillota</taxon>
        <taxon>Clostridia</taxon>
        <taxon>Peptostreptococcales</taxon>
        <taxon>Peptostreptococcaceae</taxon>
        <taxon>Metaclostridioides</taxon>
    </lineage>
</organism>
<dbReference type="InterPro" id="IPR002549">
    <property type="entry name" value="AI-2E-like"/>
</dbReference>
<evidence type="ECO:0000256" key="5">
    <source>
        <dbReference type="ARBA" id="ARBA00023136"/>
    </source>
</evidence>
<dbReference type="PANTHER" id="PTHR21716">
    <property type="entry name" value="TRANSMEMBRANE PROTEIN"/>
    <property type="match status" value="1"/>
</dbReference>
<comment type="subcellular location">
    <subcellularLocation>
        <location evidence="1">Membrane</location>
        <topology evidence="1">Multi-pass membrane protein</topology>
    </subcellularLocation>
</comment>
<evidence type="ECO:0000256" key="1">
    <source>
        <dbReference type="ARBA" id="ARBA00004141"/>
    </source>
</evidence>
<evidence type="ECO:0000256" key="4">
    <source>
        <dbReference type="ARBA" id="ARBA00022989"/>
    </source>
</evidence>
<keyword evidence="5 6" id="KW-0472">Membrane</keyword>
<dbReference type="Proteomes" id="UP000767291">
    <property type="component" value="Unassembled WGS sequence"/>
</dbReference>
<evidence type="ECO:0000256" key="2">
    <source>
        <dbReference type="ARBA" id="ARBA00009773"/>
    </source>
</evidence>
<feature type="transmembrane region" description="Helical" evidence="6">
    <location>
        <begin position="34"/>
        <end position="52"/>
    </location>
</feature>
<evidence type="ECO:0000256" key="6">
    <source>
        <dbReference type="SAM" id="Phobius"/>
    </source>
</evidence>
<keyword evidence="4 6" id="KW-1133">Transmembrane helix</keyword>
<evidence type="ECO:0000313" key="8">
    <source>
        <dbReference type="Proteomes" id="UP000767291"/>
    </source>
</evidence>
<comment type="similarity">
    <text evidence="2">Belongs to the autoinducer-2 exporter (AI-2E) (TC 2.A.86) family.</text>
</comment>
<dbReference type="RefSeq" id="WP_234925914.1">
    <property type="nucleotide sequence ID" value="NZ_BAAACS010000017.1"/>
</dbReference>
<accession>A0ABS4E777</accession>
<feature type="transmembrane region" description="Helical" evidence="6">
    <location>
        <begin position="308"/>
        <end position="331"/>
    </location>
</feature>
<comment type="caution">
    <text evidence="7">The sequence shown here is derived from an EMBL/GenBank/DDBJ whole genome shotgun (WGS) entry which is preliminary data.</text>
</comment>
<sequence>MISTEKQRAFIIKFTYFILIAALIFASFKFILPLFMPFVIGFFIAFILRPAINFLTDKIKINPALTSTLVLLLFYAITIAALTSFGAKLFSKISEMVLTLPDVYKYSIEPNLDTFFSKVESLAPNVDIFGWDNLSQSIMSLVASFSSNALNFVTSAATRAPAFMIKLIITIIASFFFTFDYKKIINFVLNQFSEKNREFILNVKKSSIVAVFKLIKAYAILLSVTFIELWIGLTILKVDAAFPIAILIALVDILPILGTGSIIIPWAIISLINGNSSMAIGLFIIYTVITIVRQVLEPKVVGSQIGLYPLITLMCMFIGAQLFGIVGLFGFPIAATIIKNLHDTGAIKFIK</sequence>
<dbReference type="NCBIfam" id="TIGR02872">
    <property type="entry name" value="spore_ytvI"/>
    <property type="match status" value="1"/>
</dbReference>
<proteinExistence type="inferred from homology"/>
<reference evidence="7 8" key="1">
    <citation type="submission" date="2021-03" db="EMBL/GenBank/DDBJ databases">
        <title>Genomic Encyclopedia of Type Strains, Phase IV (KMG-IV): sequencing the most valuable type-strain genomes for metagenomic binning, comparative biology and taxonomic classification.</title>
        <authorList>
            <person name="Goeker M."/>
        </authorList>
    </citation>
    <scope>NUCLEOTIDE SEQUENCE [LARGE SCALE GENOMIC DNA]</scope>
    <source>
        <strain evidence="7 8">DSM 1289</strain>
    </source>
</reference>
<feature type="transmembrane region" description="Helical" evidence="6">
    <location>
        <begin position="242"/>
        <end position="266"/>
    </location>
</feature>
<evidence type="ECO:0000313" key="7">
    <source>
        <dbReference type="EMBL" id="MBP1853792.1"/>
    </source>
</evidence>
<evidence type="ECO:0000256" key="3">
    <source>
        <dbReference type="ARBA" id="ARBA00022692"/>
    </source>
</evidence>
<gene>
    <name evidence="7" type="ORF">J2Z43_000182</name>
</gene>
<feature type="transmembrane region" description="Helical" evidence="6">
    <location>
        <begin position="160"/>
        <end position="179"/>
    </location>
</feature>
<dbReference type="Pfam" id="PF01594">
    <property type="entry name" value="AI-2E_transport"/>
    <property type="match status" value="1"/>
</dbReference>
<dbReference type="InterPro" id="IPR014227">
    <property type="entry name" value="YtvI-like"/>
</dbReference>
<feature type="transmembrane region" description="Helical" evidence="6">
    <location>
        <begin position="9"/>
        <end position="28"/>
    </location>
</feature>
<dbReference type="EMBL" id="JAGGJX010000001">
    <property type="protein sequence ID" value="MBP1853792.1"/>
    <property type="molecule type" value="Genomic_DNA"/>
</dbReference>
<keyword evidence="8" id="KW-1185">Reference proteome</keyword>
<dbReference type="PANTHER" id="PTHR21716:SF68">
    <property type="entry name" value="TRANSPORT PROTEIN YTVI-RELATED"/>
    <property type="match status" value="1"/>
</dbReference>
<name>A0ABS4E777_9FIRM</name>
<feature type="transmembrane region" description="Helical" evidence="6">
    <location>
        <begin position="64"/>
        <end position="87"/>
    </location>
</feature>